<organism evidence="4 5">
    <name type="scientific">Clostridium scatologenes</name>
    <dbReference type="NCBI Taxonomy" id="1548"/>
    <lineage>
        <taxon>Bacteria</taxon>
        <taxon>Bacillati</taxon>
        <taxon>Bacillota</taxon>
        <taxon>Clostridia</taxon>
        <taxon>Eubacteriales</taxon>
        <taxon>Clostridiaceae</taxon>
        <taxon>Clostridium</taxon>
    </lineage>
</organism>
<feature type="signal peptide" evidence="2">
    <location>
        <begin position="1"/>
        <end position="27"/>
    </location>
</feature>
<protein>
    <submittedName>
        <fullName evidence="4">Ig domain protein group 2 domain protein</fullName>
    </submittedName>
</protein>
<dbReference type="RefSeq" id="WP_158407959.1">
    <property type="nucleotide sequence ID" value="NZ_CP009933.1"/>
</dbReference>
<dbReference type="InterPro" id="IPR051922">
    <property type="entry name" value="Bact_Sporulation_Assoc"/>
</dbReference>
<feature type="region of interest" description="Disordered" evidence="1">
    <location>
        <begin position="338"/>
        <end position="366"/>
    </location>
</feature>
<dbReference type="EMBL" id="CP009933">
    <property type="protein sequence ID" value="AKA67672.1"/>
    <property type="molecule type" value="Genomic_DNA"/>
</dbReference>
<keyword evidence="5" id="KW-1185">Reference proteome</keyword>
<name>A0A0E3M6H3_CLOSL</name>
<proteinExistence type="predicted"/>
<feature type="compositionally biased region" description="Gly residues" evidence="1">
    <location>
        <begin position="351"/>
        <end position="361"/>
    </location>
</feature>
<dbReference type="InterPro" id="IPR027954">
    <property type="entry name" value="Transcobalamin-like_C"/>
</dbReference>
<dbReference type="InterPro" id="IPR003343">
    <property type="entry name" value="Big_2"/>
</dbReference>
<dbReference type="HOGENOM" id="CLU_269689_0_0_9"/>
<feature type="chain" id="PRO_5002411345" evidence="2">
    <location>
        <begin position="28"/>
        <end position="1300"/>
    </location>
</feature>
<feature type="compositionally biased region" description="Low complexity" evidence="1">
    <location>
        <begin position="339"/>
        <end position="350"/>
    </location>
</feature>
<dbReference type="Gene3D" id="2.60.40.1080">
    <property type="match status" value="2"/>
</dbReference>
<dbReference type="Proteomes" id="UP000033115">
    <property type="component" value="Chromosome"/>
</dbReference>
<evidence type="ECO:0000259" key="3">
    <source>
        <dbReference type="SMART" id="SM00635"/>
    </source>
</evidence>
<dbReference type="InterPro" id="IPR007253">
    <property type="entry name" value="Cell_wall-bd_2"/>
</dbReference>
<sequence>MKKIFSKIILLLFMFSITLSNIGNVHANEAISKSRIFGNDRVETSIKISENGWQNGTDTAIIAQGYGYADALCAAPLAKKYNAPLLLTDKSGLNNGTINELKRLKVKNVFLIGGSGALSSNVENQLKNLGINHIERLWGKDRYETSLKIAESLGEVNGVVVTSGNGYADSLSIAPIAAQKGMPILLSDKNGLTDGIKNYIKDKNIKNTYIVGGTGVIDTKIQNDLSNAKRLSGQDRFETNLAVMNEFQNELKFEKIFIAEGNGVSGNEFADALSGAVLAAQSSSPLVLIYKTMPTKTAEFIKAKMSNKTQLIALGGDAVVANSVLNGLIDLFSGKTVPTTSTQTTTSSGGSSSGGSSGGSSGNKTFTMTITKNNGATTIKTFTITIDKDKANENSMEYLKSVAKVTELQGPGFINGIDGLLNVFLKDLPISDRKAGYYGIDWFIYLNGKLTPVGATGVYPKEGDTLNFDYHEWDWHALVAPGTTTMPLNLESVPSSIKSGQSIKLRATCVYRGVYNVAVKVDGKQVAATDIDGYATIAINGAGTHTVTLEKDGASKSKTVTVTSSGHDDPDINDLELNTLGENYDGNASGNKSEISGNVIISANNVSLKNVNVDEELIIDPGADGNSNITNVTASKIVVKSGGVNSIHFSNVKSDFIEINSSSNVRIEGKDETQIKNTQVSNSCVLDTVDSKSYFGQVTAENNDKNDCGTLELRGNFADNIEVKSNVKIVASSTAPIPEVKVNSDSKPNVVLQGKFGNINVAKEAVIEANSSEISKIDTDADVTIKLNDDKSTVGSIKKAKDVKIECKDKDNKDIKTIPIEEKQSVSVSGITLDKTEAGLAEGETLQLTASVQPDNATNRNVTWSSNDVSVASVDASGKVTAVKEGIATITATTVDGNKTASCIMTVTKQNPSKDTFTLLVTRDNGTTTLKKQTMTIDKDKKNENAMEYLKSIAAVTELQGPGFINGIDGLLNVFLKDMPIEERKAGYYGIDWFIYLNGNLTPVGATGVHPKAGDTLKFDYHKWDWHALVSPGTTVMPLTLENIPASIKSGDSIKLKVTCVFRGVYDASVKVDGKQVTTTDIDGYATIIVNGSGTHTITVEKNGGSKTRTVNVTDKDVPIELIPVTGISLNKANVSLKVGEALQLNATIQPNNATNKNVAWISSDAAVATVDGSGKITSLKEGTTTITVTTADGNKEAFCIVTVTKGEVPTTDTNLINILGDVSLNIIETKEGNIKLQGNSKNDSDIIAITLYDEQGNLKYINQTTGSMNVITKLASGKYHGYIKSSSTSIVNIGEFEVK</sequence>
<gene>
    <name evidence="4" type="ORF">CSCA_0547</name>
</gene>
<feature type="domain" description="BIG2" evidence="3">
    <location>
        <begin position="1124"/>
        <end position="1201"/>
    </location>
</feature>
<dbReference type="KEGG" id="csq:CSCA_0547"/>
<dbReference type="SMART" id="SM00635">
    <property type="entry name" value="BID_2"/>
    <property type="match status" value="2"/>
</dbReference>
<dbReference type="Pfam" id="PF02368">
    <property type="entry name" value="Big_2"/>
    <property type="match status" value="2"/>
</dbReference>
<dbReference type="InterPro" id="IPR008964">
    <property type="entry name" value="Invasin/intimin_cell_adhesion"/>
</dbReference>
<dbReference type="Gene3D" id="3.40.50.12090">
    <property type="match status" value="2"/>
</dbReference>
<dbReference type="PANTHER" id="PTHR30032">
    <property type="entry name" value="N-ACETYLMURAMOYL-L-ALANINE AMIDASE-RELATED"/>
    <property type="match status" value="1"/>
</dbReference>
<feature type="domain" description="BIG2" evidence="3">
    <location>
        <begin position="827"/>
        <end position="904"/>
    </location>
</feature>
<dbReference type="STRING" id="1548.CSCA_0547"/>
<evidence type="ECO:0000313" key="5">
    <source>
        <dbReference type="Proteomes" id="UP000033115"/>
    </source>
</evidence>
<accession>A0A0E3M6H3</accession>
<evidence type="ECO:0000313" key="4">
    <source>
        <dbReference type="EMBL" id="AKA67672.1"/>
    </source>
</evidence>
<reference evidence="4 5" key="1">
    <citation type="journal article" date="2015" name="J. Biotechnol.">
        <title>Complete genome sequence of a malodorant-producing acetogen, Clostridium scatologenes ATCC 25775(T).</title>
        <authorList>
            <person name="Zhu Z."/>
            <person name="Guo T."/>
            <person name="Zheng H."/>
            <person name="Song T."/>
            <person name="Ouyang P."/>
            <person name="Xie J."/>
        </authorList>
    </citation>
    <scope>NUCLEOTIDE SEQUENCE [LARGE SCALE GENOMIC DNA]</scope>
    <source>
        <strain evidence="4 5">ATCC 25775</strain>
    </source>
</reference>
<evidence type="ECO:0000256" key="1">
    <source>
        <dbReference type="SAM" id="MobiDB-lite"/>
    </source>
</evidence>
<evidence type="ECO:0000256" key="2">
    <source>
        <dbReference type="SAM" id="SignalP"/>
    </source>
</evidence>
<dbReference type="Pfam" id="PF14478">
    <property type="entry name" value="DUF4430"/>
    <property type="match status" value="2"/>
</dbReference>
<keyword evidence="2" id="KW-0732">Signal</keyword>
<dbReference type="PANTHER" id="PTHR30032:SF8">
    <property type="entry name" value="GERMINATION-SPECIFIC N-ACETYLMURAMOYL-L-ALANINE AMIDASE"/>
    <property type="match status" value="1"/>
</dbReference>
<dbReference type="Gene3D" id="2.170.130.30">
    <property type="match status" value="1"/>
</dbReference>
<dbReference type="Pfam" id="PF04122">
    <property type="entry name" value="CW_binding_2"/>
    <property type="match status" value="3"/>
</dbReference>
<dbReference type="SUPFAM" id="SSF49373">
    <property type="entry name" value="Invasin/intimin cell-adhesion fragments"/>
    <property type="match status" value="2"/>
</dbReference>